<dbReference type="RefSeq" id="WP_085464696.1">
    <property type="nucleotide sequence ID" value="NZ_FXBL01000004.1"/>
</dbReference>
<feature type="transmembrane region" description="Helical" evidence="1">
    <location>
        <begin position="77"/>
        <end position="98"/>
    </location>
</feature>
<gene>
    <name evidence="2" type="ORF">SAMN02982922_2792</name>
</gene>
<feature type="transmembrane region" description="Helical" evidence="1">
    <location>
        <begin position="12"/>
        <end position="30"/>
    </location>
</feature>
<keyword evidence="1" id="KW-1133">Transmembrane helix</keyword>
<evidence type="ECO:0000313" key="3">
    <source>
        <dbReference type="Proteomes" id="UP000193083"/>
    </source>
</evidence>
<dbReference type="Pfam" id="PF19602">
    <property type="entry name" value="DUF6107"/>
    <property type="match status" value="1"/>
</dbReference>
<proteinExistence type="predicted"/>
<accession>A0A1X7NYW8</accession>
<dbReference type="OrthoDB" id="7906947at2"/>
<dbReference type="InterPro" id="IPR046089">
    <property type="entry name" value="DUF6107"/>
</dbReference>
<sequence length="107" mass="10949">MTDLSNTAWLWVAKGLGAVAGSAISIAYVLPKGRREAAIRFAVGVVAGLVFGGATGIKIAAELEIADRLGPVETTLMGSAAASLCAWWAVGLVSRRLARKPAAAARD</sequence>
<dbReference type="Proteomes" id="UP000193083">
    <property type="component" value="Unassembled WGS sequence"/>
</dbReference>
<evidence type="ECO:0000313" key="2">
    <source>
        <dbReference type="EMBL" id="SMH42764.1"/>
    </source>
</evidence>
<protein>
    <submittedName>
        <fullName evidence="2">Uncharacterized protein</fullName>
    </submittedName>
</protein>
<keyword evidence="1" id="KW-0812">Transmembrane</keyword>
<keyword evidence="3" id="KW-1185">Reference proteome</keyword>
<reference evidence="2 3" key="1">
    <citation type="submission" date="2017-04" db="EMBL/GenBank/DDBJ databases">
        <authorList>
            <person name="Afonso C.L."/>
            <person name="Miller P.J."/>
            <person name="Scott M.A."/>
            <person name="Spackman E."/>
            <person name="Goraichik I."/>
            <person name="Dimitrov K.M."/>
            <person name="Suarez D.L."/>
            <person name="Swayne D.E."/>
        </authorList>
    </citation>
    <scope>NUCLEOTIDE SEQUENCE [LARGE SCALE GENOMIC DNA]</scope>
    <source>
        <strain evidence="2 3">B5P</strain>
    </source>
</reference>
<name>A0A1X7NYW8_9HYPH</name>
<dbReference type="EMBL" id="FXBL01000004">
    <property type="protein sequence ID" value="SMH42764.1"/>
    <property type="molecule type" value="Genomic_DNA"/>
</dbReference>
<feature type="transmembrane region" description="Helical" evidence="1">
    <location>
        <begin position="37"/>
        <end position="57"/>
    </location>
</feature>
<evidence type="ECO:0000256" key="1">
    <source>
        <dbReference type="SAM" id="Phobius"/>
    </source>
</evidence>
<organism evidence="2 3">
    <name type="scientific">Mesorhizobium australicum</name>
    <dbReference type="NCBI Taxonomy" id="536018"/>
    <lineage>
        <taxon>Bacteria</taxon>
        <taxon>Pseudomonadati</taxon>
        <taxon>Pseudomonadota</taxon>
        <taxon>Alphaproteobacteria</taxon>
        <taxon>Hyphomicrobiales</taxon>
        <taxon>Phyllobacteriaceae</taxon>
        <taxon>Mesorhizobium</taxon>
    </lineage>
</organism>
<dbReference type="AlphaFoldDB" id="A0A1X7NYW8"/>
<keyword evidence="1" id="KW-0472">Membrane</keyword>